<name>A0AAX3BCY3_9SPIR</name>
<keyword evidence="2" id="KW-1185">Reference proteome</keyword>
<organism evidence="1 2">
    <name type="scientific">Thermospira aquatica</name>
    <dbReference type="NCBI Taxonomy" id="2828656"/>
    <lineage>
        <taxon>Bacteria</taxon>
        <taxon>Pseudomonadati</taxon>
        <taxon>Spirochaetota</taxon>
        <taxon>Spirochaetia</taxon>
        <taxon>Brevinematales</taxon>
        <taxon>Thermospiraceae</taxon>
        <taxon>Thermospira</taxon>
    </lineage>
</organism>
<proteinExistence type="predicted"/>
<reference evidence="1" key="1">
    <citation type="submission" date="2021-04" db="EMBL/GenBank/DDBJ databases">
        <authorList>
            <person name="Postec A."/>
        </authorList>
    </citation>
    <scope>NUCLEOTIDE SEQUENCE</scope>
    <source>
        <strain evidence="1">F1F22</strain>
    </source>
</reference>
<dbReference type="Proteomes" id="UP001056539">
    <property type="component" value="Chromosome"/>
</dbReference>
<sequence length="290" mass="33715">MKITVEEALRICEKYGTEEIPIIMLKDVYLRHGSQVLQVSAGMRFDPSQYELFVASQVNEIEVVFTERLFAKLATNFPAKYRLPIGQKSIIEMDRLLEKIDGANAMTKRKRHVIVLDEFYQKNAQGAFDVVLPYGTELTYKEWNMIKQKLSRNAVINYRIDETGVIVFSLLDAQDPKYPQKFMQYTEVVTLLVEGKNLGISLAPDFYPEGDVYTINDSTKLLTTYNDKKVGLILVVDDEINDEYKRVLAQLKTFDRYAKMLFIKKFDPVQKLEILKSIKQAYTQFLWQEE</sequence>
<dbReference type="RefSeq" id="WP_271435276.1">
    <property type="nucleotide sequence ID" value="NZ_CP073355.1"/>
</dbReference>
<dbReference type="KEGG" id="taqu:KDW03_11795"/>
<evidence type="ECO:0000313" key="1">
    <source>
        <dbReference type="EMBL" id="URA10145.1"/>
    </source>
</evidence>
<evidence type="ECO:0008006" key="3">
    <source>
        <dbReference type="Google" id="ProtNLM"/>
    </source>
</evidence>
<dbReference type="EMBL" id="CP073355">
    <property type="protein sequence ID" value="URA10145.1"/>
    <property type="molecule type" value="Genomic_DNA"/>
</dbReference>
<evidence type="ECO:0000313" key="2">
    <source>
        <dbReference type="Proteomes" id="UP001056539"/>
    </source>
</evidence>
<gene>
    <name evidence="1" type="ORF">KDW03_11795</name>
</gene>
<reference evidence="1" key="2">
    <citation type="submission" date="2022-06" db="EMBL/GenBank/DDBJ databases">
        <title>Thermospira aquatica gen. nov., sp. nov.</title>
        <authorList>
            <person name="Ben Ali Gam Z."/>
            <person name="Labat M."/>
        </authorList>
    </citation>
    <scope>NUCLEOTIDE SEQUENCE</scope>
    <source>
        <strain evidence="1">F1F22</strain>
    </source>
</reference>
<accession>A0AAX3BCY3</accession>
<protein>
    <recommendedName>
        <fullName evidence="3">DUF1828 domain-containing protein</fullName>
    </recommendedName>
</protein>
<dbReference type="AlphaFoldDB" id="A0AAX3BCY3"/>